<name>A0A8S1IQT8_9CHLO</name>
<evidence type="ECO:0000313" key="2">
    <source>
        <dbReference type="Proteomes" id="UP000708148"/>
    </source>
</evidence>
<protein>
    <submittedName>
        <fullName evidence="1">Uncharacterized protein</fullName>
    </submittedName>
</protein>
<gene>
    <name evidence="1" type="ORF">OSTQU699_LOCUS1157</name>
</gene>
<dbReference type="Proteomes" id="UP000708148">
    <property type="component" value="Unassembled WGS sequence"/>
</dbReference>
<evidence type="ECO:0000313" key="1">
    <source>
        <dbReference type="EMBL" id="CAD7695796.1"/>
    </source>
</evidence>
<proteinExistence type="predicted"/>
<keyword evidence="2" id="KW-1185">Reference proteome</keyword>
<dbReference type="AlphaFoldDB" id="A0A8S1IQT8"/>
<organism evidence="1 2">
    <name type="scientific">Ostreobium quekettii</name>
    <dbReference type="NCBI Taxonomy" id="121088"/>
    <lineage>
        <taxon>Eukaryota</taxon>
        <taxon>Viridiplantae</taxon>
        <taxon>Chlorophyta</taxon>
        <taxon>core chlorophytes</taxon>
        <taxon>Ulvophyceae</taxon>
        <taxon>TCBD clade</taxon>
        <taxon>Bryopsidales</taxon>
        <taxon>Ostreobineae</taxon>
        <taxon>Ostreobiaceae</taxon>
        <taxon>Ostreobium</taxon>
    </lineage>
</organism>
<accession>A0A8S1IQT8</accession>
<dbReference type="EMBL" id="CAJHUC010000390">
    <property type="protein sequence ID" value="CAD7695796.1"/>
    <property type="molecule type" value="Genomic_DNA"/>
</dbReference>
<reference evidence="1" key="1">
    <citation type="submission" date="2020-12" db="EMBL/GenBank/DDBJ databases">
        <authorList>
            <person name="Iha C."/>
        </authorList>
    </citation>
    <scope>NUCLEOTIDE SEQUENCE</scope>
</reference>
<sequence>MCTPYPHPPMVKCFNVQRLAAGNWQHRDVCAQCYGSCAAFEVKISPGGDPCLRLLNTPARERTSGWMPGVFSSQLRASLMASSLCSLWMRCYTDCRWVFMSVDNSTVLQGWNS</sequence>
<comment type="caution">
    <text evidence="1">The sequence shown here is derived from an EMBL/GenBank/DDBJ whole genome shotgun (WGS) entry which is preliminary data.</text>
</comment>